<dbReference type="EMBL" id="CAFBOL010000182">
    <property type="protein sequence ID" value="CAB5022110.1"/>
    <property type="molecule type" value="Genomic_DNA"/>
</dbReference>
<dbReference type="EMBL" id="CAESGF010000027">
    <property type="protein sequence ID" value="CAB4365283.1"/>
    <property type="molecule type" value="Genomic_DNA"/>
</dbReference>
<keyword evidence="1" id="KW-0812">Transmembrane</keyword>
<evidence type="ECO:0000313" key="6">
    <source>
        <dbReference type="EMBL" id="CAB4951474.1"/>
    </source>
</evidence>
<evidence type="ECO:0000313" key="7">
    <source>
        <dbReference type="EMBL" id="CAB5022110.1"/>
    </source>
</evidence>
<dbReference type="EMBL" id="CAEZYF010000031">
    <property type="protein sequence ID" value="CAB4744662.1"/>
    <property type="molecule type" value="Genomic_DNA"/>
</dbReference>
<feature type="transmembrane region" description="Helical" evidence="1">
    <location>
        <begin position="45"/>
        <end position="66"/>
    </location>
</feature>
<dbReference type="EMBL" id="CAFBIY010000071">
    <property type="protein sequence ID" value="CAB4851120.1"/>
    <property type="molecule type" value="Genomic_DNA"/>
</dbReference>
<dbReference type="EMBL" id="CAFBMT010000023">
    <property type="protein sequence ID" value="CAB4951474.1"/>
    <property type="molecule type" value="Genomic_DNA"/>
</dbReference>
<gene>
    <name evidence="3" type="ORF">UFOPK2656_03152</name>
    <name evidence="4" type="ORF">UFOPK3099_01783</name>
    <name evidence="5" type="ORF">UFOPK3267_01402</name>
    <name evidence="6" type="ORF">UFOPK3651_02881</name>
    <name evidence="7" type="ORF">UFOPK3931_03424</name>
    <name evidence="2" type="ORF">UFOPK4189_03028</name>
</gene>
<evidence type="ECO:0000256" key="1">
    <source>
        <dbReference type="SAM" id="Phobius"/>
    </source>
</evidence>
<proteinExistence type="predicted"/>
<dbReference type="Pfam" id="PF14023">
    <property type="entry name" value="Bestrophin-like"/>
    <property type="match status" value="1"/>
</dbReference>
<feature type="transmembrane region" description="Helical" evidence="1">
    <location>
        <begin position="185"/>
        <end position="204"/>
    </location>
</feature>
<name>A0A6J6A9Z3_9ZZZZ</name>
<organism evidence="2">
    <name type="scientific">freshwater metagenome</name>
    <dbReference type="NCBI Taxonomy" id="449393"/>
    <lineage>
        <taxon>unclassified sequences</taxon>
        <taxon>metagenomes</taxon>
        <taxon>ecological metagenomes</taxon>
    </lineage>
</organism>
<keyword evidence="1" id="KW-1133">Transmembrane helix</keyword>
<evidence type="ECO:0000313" key="4">
    <source>
        <dbReference type="EMBL" id="CAB4827429.1"/>
    </source>
</evidence>
<feature type="transmembrane region" description="Helical" evidence="1">
    <location>
        <begin position="210"/>
        <end position="229"/>
    </location>
</feature>
<accession>A0A6J6A9Z3</accession>
<dbReference type="InterPro" id="IPR025333">
    <property type="entry name" value="DUF4239"/>
</dbReference>
<evidence type="ECO:0000313" key="3">
    <source>
        <dbReference type="EMBL" id="CAB4744662.1"/>
    </source>
</evidence>
<sequence length="263" mass="27802">MFVSLSSPLLFIVLALAVLGSAGLGILAGARLRGRSEAGHNSVGVVQGTLLGLVGLLLAFGLTMSVGRYEMRRQLVVKEANAIGTTYLRAQMLSEPARSTSLDLLKEYTGRAIDLADQVPTNAEFRADRSRLGELQRELWAAAGVALAADPAGTAPRLYIETLNETIDVNGERVASLFDRVPSTVLLLQVVGGAVAIGVLALYLSLLGRGATTSLVASIVVIMILFVSFDLDRPQRGFITVPFASLTDVRAEMDEPPAVTVAP</sequence>
<dbReference type="EMBL" id="CAFAAV010000145">
    <property type="protein sequence ID" value="CAB4827429.1"/>
    <property type="molecule type" value="Genomic_DNA"/>
</dbReference>
<evidence type="ECO:0000313" key="2">
    <source>
        <dbReference type="EMBL" id="CAB4365283.1"/>
    </source>
</evidence>
<dbReference type="AlphaFoldDB" id="A0A6J6A9Z3"/>
<reference evidence="2" key="1">
    <citation type="submission" date="2020-05" db="EMBL/GenBank/DDBJ databases">
        <authorList>
            <person name="Chiriac C."/>
            <person name="Salcher M."/>
            <person name="Ghai R."/>
            <person name="Kavagutti S V."/>
        </authorList>
    </citation>
    <scope>NUCLEOTIDE SEQUENCE</scope>
</reference>
<protein>
    <submittedName>
        <fullName evidence="2">Unannotated protein</fullName>
    </submittedName>
</protein>
<evidence type="ECO:0000313" key="5">
    <source>
        <dbReference type="EMBL" id="CAB4851120.1"/>
    </source>
</evidence>
<keyword evidence="1" id="KW-0472">Membrane</keyword>